<organism evidence="1 2">
    <name type="scientific">Ochrobactrum chromiisoli</name>
    <dbReference type="NCBI Taxonomy" id="2993941"/>
    <lineage>
        <taxon>Bacteria</taxon>
        <taxon>Pseudomonadati</taxon>
        <taxon>Pseudomonadota</taxon>
        <taxon>Alphaproteobacteria</taxon>
        <taxon>Hyphomicrobiales</taxon>
        <taxon>Brucellaceae</taxon>
        <taxon>Brucella/Ochrobactrum group</taxon>
        <taxon>Ochrobactrum</taxon>
    </lineage>
</organism>
<protein>
    <recommendedName>
        <fullName evidence="3">Tail assembly chaperone</fullName>
    </recommendedName>
</protein>
<evidence type="ECO:0000313" key="2">
    <source>
        <dbReference type="Proteomes" id="UP001301216"/>
    </source>
</evidence>
<evidence type="ECO:0000313" key="1">
    <source>
        <dbReference type="EMBL" id="MCX2697073.1"/>
    </source>
</evidence>
<evidence type="ECO:0008006" key="3">
    <source>
        <dbReference type="Google" id="ProtNLM"/>
    </source>
</evidence>
<reference evidence="1 2" key="1">
    <citation type="submission" date="2022-11" db="EMBL/GenBank/DDBJ databases">
        <title>Brucella sp. YY2X, whole genome shotgun sequencing project.</title>
        <authorList>
            <person name="Yang Y."/>
        </authorList>
    </citation>
    <scope>NUCLEOTIDE SEQUENCE [LARGE SCALE GENOMIC DNA]</scope>
    <source>
        <strain evidence="1 2">YY2X</strain>
    </source>
</reference>
<gene>
    <name evidence="1" type="ORF">OPR82_09805</name>
</gene>
<proteinExistence type="predicted"/>
<name>A0ABT3QN79_9HYPH</name>
<dbReference type="Proteomes" id="UP001301216">
    <property type="component" value="Unassembled WGS sequence"/>
</dbReference>
<sequence>MKFVLVSNPRYWWPVTVRIPGEEAGKIAEQQLKVLFEPQGRDEAIASQEAYGELKTERERADHEKKQLLLVVKNWDDVLGEDKTPVPFSEEILAQAIQQRWFRDALYRAYAESLSGLEAQLGN</sequence>
<keyword evidence="2" id="KW-1185">Reference proteome</keyword>
<dbReference type="RefSeq" id="WP_265984608.1">
    <property type="nucleotide sequence ID" value="NZ_JAPHAV010000003.1"/>
</dbReference>
<accession>A0ABT3QN79</accession>
<dbReference type="EMBL" id="JAPHAV010000003">
    <property type="protein sequence ID" value="MCX2697073.1"/>
    <property type="molecule type" value="Genomic_DNA"/>
</dbReference>
<comment type="caution">
    <text evidence="1">The sequence shown here is derived from an EMBL/GenBank/DDBJ whole genome shotgun (WGS) entry which is preliminary data.</text>
</comment>